<feature type="transmembrane region" description="Helical" evidence="1">
    <location>
        <begin position="415"/>
        <end position="436"/>
    </location>
</feature>
<organism evidence="2">
    <name type="scientific">Cladocopium goreaui</name>
    <dbReference type="NCBI Taxonomy" id="2562237"/>
    <lineage>
        <taxon>Eukaryota</taxon>
        <taxon>Sar</taxon>
        <taxon>Alveolata</taxon>
        <taxon>Dinophyceae</taxon>
        <taxon>Suessiales</taxon>
        <taxon>Symbiodiniaceae</taxon>
        <taxon>Cladocopium</taxon>
    </lineage>
</organism>
<dbReference type="AlphaFoldDB" id="A0A9P1M4I4"/>
<evidence type="ECO:0000313" key="5">
    <source>
        <dbReference type="Proteomes" id="UP001152797"/>
    </source>
</evidence>
<feature type="transmembrane region" description="Helical" evidence="1">
    <location>
        <begin position="506"/>
        <end position="524"/>
    </location>
</feature>
<keyword evidence="5" id="KW-1185">Reference proteome</keyword>
<feature type="transmembrane region" description="Helical" evidence="1">
    <location>
        <begin position="324"/>
        <end position="342"/>
    </location>
</feature>
<keyword evidence="1" id="KW-1133">Transmembrane helix</keyword>
<gene>
    <name evidence="2" type="ORF">C1SCF055_LOCUS43368</name>
</gene>
<name>A0A9P1M4I4_9DINO</name>
<dbReference type="EMBL" id="CAMXCT010006716">
    <property type="protein sequence ID" value="CAI4018833.1"/>
    <property type="molecule type" value="Genomic_DNA"/>
</dbReference>
<sequence length="532" mass="60133">MACECCNAKGGTIPTQQVETVVQVRQEEDPHSVDILQQLACNSLSTLSMNFSVDGETIIPVAAMGSQSSSAAHLSLGIQDMKLLRGTNLVQVLSSFGAELRCNSLNQSLTPEEAAKLYRKSFQVNKFDYFISHCWQDERFPKVVALYIHKNLHVAMIFSTIVAIILTALTRLKVLPVVAEGDSNVIDHFPWALCGGGLSFFFVLFTWHHVAFLVRPRIYFLDKFCVHQGDDDLKRLGVQSFAGFVAASDRMLLLWTTQYFTRLWCTLELAALVKSRQGLAATKFPLEILPLKLAKVSFMTWVTVFLVYAIVQFNRILGRPIPDIGILGVALLVSAFVLIRALRVYAHDRKAMHHQIENFSVQEAKCSDERDRRWVERSMLRWFADLELCNLHIRQAVREQAEERLGPERHIPTKLLMPVFLVNLFNDCDYIVGGYYDSLRKSLAGLGWAAFTLSIVPVGYRLALCFTQQRKWFLELLINTSLSLGLVLLAVSIYVTTHFVVAKPEVNAVVLCIPFLEIVVVAWLQRRSFGRC</sequence>
<comment type="caution">
    <text evidence="2">The sequence shown here is derived from an EMBL/GenBank/DDBJ whole genome shotgun (WGS) entry which is preliminary data.</text>
</comment>
<evidence type="ECO:0000313" key="3">
    <source>
        <dbReference type="EMBL" id="CAL1172208.1"/>
    </source>
</evidence>
<keyword evidence="1" id="KW-0812">Transmembrane</keyword>
<feature type="transmembrane region" description="Helical" evidence="1">
    <location>
        <begin position="152"/>
        <end position="169"/>
    </location>
</feature>
<reference evidence="3" key="2">
    <citation type="submission" date="2024-04" db="EMBL/GenBank/DDBJ databases">
        <authorList>
            <person name="Chen Y."/>
            <person name="Shah S."/>
            <person name="Dougan E. K."/>
            <person name="Thang M."/>
            <person name="Chan C."/>
        </authorList>
    </citation>
    <scope>NUCLEOTIDE SEQUENCE [LARGE SCALE GENOMIC DNA]</scope>
</reference>
<feature type="transmembrane region" description="Helical" evidence="1">
    <location>
        <begin position="293"/>
        <end position="312"/>
    </location>
</feature>
<accession>A0A9P1M4I4</accession>
<feature type="transmembrane region" description="Helical" evidence="1">
    <location>
        <begin position="189"/>
        <end position="214"/>
    </location>
</feature>
<feature type="transmembrane region" description="Helical" evidence="1">
    <location>
        <begin position="442"/>
        <end position="460"/>
    </location>
</feature>
<evidence type="ECO:0000256" key="1">
    <source>
        <dbReference type="SAM" id="Phobius"/>
    </source>
</evidence>
<feature type="transmembrane region" description="Helical" evidence="1">
    <location>
        <begin position="472"/>
        <end position="494"/>
    </location>
</feature>
<keyword evidence="1" id="KW-0472">Membrane</keyword>
<dbReference type="EMBL" id="CAMXCT020006716">
    <property type="protein sequence ID" value="CAL1172208.1"/>
    <property type="molecule type" value="Genomic_DNA"/>
</dbReference>
<dbReference type="Proteomes" id="UP001152797">
    <property type="component" value="Unassembled WGS sequence"/>
</dbReference>
<protein>
    <submittedName>
        <fullName evidence="4">E3 ubiquitin-protein ligase ZNRF3</fullName>
    </submittedName>
</protein>
<reference evidence="2" key="1">
    <citation type="submission" date="2022-10" db="EMBL/GenBank/DDBJ databases">
        <authorList>
            <person name="Chen Y."/>
            <person name="Dougan E. K."/>
            <person name="Chan C."/>
            <person name="Rhodes N."/>
            <person name="Thang M."/>
        </authorList>
    </citation>
    <scope>NUCLEOTIDE SEQUENCE</scope>
</reference>
<proteinExistence type="predicted"/>
<dbReference type="EMBL" id="CAMXCT030006716">
    <property type="protein sequence ID" value="CAL4806145.1"/>
    <property type="molecule type" value="Genomic_DNA"/>
</dbReference>
<evidence type="ECO:0000313" key="2">
    <source>
        <dbReference type="EMBL" id="CAI4018833.1"/>
    </source>
</evidence>
<evidence type="ECO:0000313" key="4">
    <source>
        <dbReference type="EMBL" id="CAL4806145.1"/>
    </source>
</evidence>
<dbReference type="OrthoDB" id="435950at2759"/>